<dbReference type="GeneID" id="28717836"/>
<keyword evidence="3" id="KW-1185">Reference proteome</keyword>
<evidence type="ECO:0000313" key="3">
    <source>
        <dbReference type="Proteomes" id="UP000006548"/>
    </source>
</evidence>
<dbReference type="AlphaFoldDB" id="A0A1P8AZS0"/>
<gene>
    <name evidence="1 2" type="ordered locus">At2g07662</name>
</gene>
<evidence type="ECO:0000313" key="2">
    <source>
        <dbReference type="EMBL" id="ANM62143.1"/>
    </source>
</evidence>
<dbReference type="ExpressionAtlas" id="A0A1P8AZS0">
    <property type="expression patterns" value="baseline and differential"/>
</dbReference>
<dbReference type="TAIR" id="AT2G07662"/>
<reference evidence="3" key="2">
    <citation type="journal article" date="2017" name="Plant J.">
        <title>Araport11: a complete reannotation of the Arabidopsis thaliana reference genome.</title>
        <authorList>
            <person name="Cheng C.Y."/>
            <person name="Krishnakumar V."/>
            <person name="Chan A.P."/>
            <person name="Thibaud-Nissen F."/>
            <person name="Schobel S."/>
            <person name="Town C.D."/>
        </authorList>
    </citation>
    <scope>GENOME REANNOTATION</scope>
    <source>
        <strain evidence="3">cv. Columbia</strain>
    </source>
</reference>
<protein>
    <submittedName>
        <fullName evidence="2">Uncharacterized protein</fullName>
    </submittedName>
</protein>
<dbReference type="InParanoid" id="A0A1P8AZS0"/>
<organism evidence="2 3">
    <name type="scientific">Arabidopsis thaliana</name>
    <name type="common">Mouse-ear cress</name>
    <dbReference type="NCBI Taxonomy" id="3702"/>
    <lineage>
        <taxon>Eukaryota</taxon>
        <taxon>Viridiplantae</taxon>
        <taxon>Streptophyta</taxon>
        <taxon>Embryophyta</taxon>
        <taxon>Tracheophyta</taxon>
        <taxon>Spermatophyta</taxon>
        <taxon>Magnoliopsida</taxon>
        <taxon>eudicotyledons</taxon>
        <taxon>Gunneridae</taxon>
        <taxon>Pentapetalae</taxon>
        <taxon>rosids</taxon>
        <taxon>malvids</taxon>
        <taxon>Brassicales</taxon>
        <taxon>Brassicaceae</taxon>
        <taxon>Camelineae</taxon>
        <taxon>Arabidopsis</taxon>
    </lineage>
</organism>
<dbReference type="KEGG" id="ath:AT2G07662"/>
<proteinExistence type="predicted"/>
<reference evidence="2 3" key="1">
    <citation type="journal article" date="1999" name="Nature">
        <title>Sequence and analysis of chromosome 2 of the plant Arabidopsis thaliana.</title>
        <authorList>
            <person name="Lin X."/>
            <person name="Kaul S."/>
            <person name="Rounsley S."/>
            <person name="Shea T.P."/>
            <person name="Benito M.I."/>
            <person name="Town C.D."/>
            <person name="Fujii C.Y."/>
            <person name="Mason T."/>
            <person name="Bowman C.L."/>
            <person name="Barnstead M."/>
            <person name="Feldblyum T.V."/>
            <person name="Buell C.R."/>
            <person name="Ketchum K.A."/>
            <person name="Lee J."/>
            <person name="Ronning C.M."/>
            <person name="Koo H.L."/>
            <person name="Moffat K.S."/>
            <person name="Cronin L.A."/>
            <person name="Shen M."/>
            <person name="Pai G."/>
            <person name="Van Aken S."/>
            <person name="Umayam L."/>
            <person name="Tallon L.J."/>
            <person name="Gill J.E."/>
            <person name="Adams M.D."/>
            <person name="Carrera A.J."/>
            <person name="Creasy T.H."/>
            <person name="Goodman H.M."/>
            <person name="Somerville C.R."/>
            <person name="Copenhaver G.P."/>
            <person name="Preuss D."/>
            <person name="Nierman W.C."/>
            <person name="White O."/>
            <person name="Eisen J.A."/>
            <person name="Salzberg S.L."/>
            <person name="Fraser C.M."/>
            <person name="Venter J.C."/>
        </authorList>
    </citation>
    <scope>NUCLEOTIDE SEQUENCE [LARGE SCALE GENOMIC DNA]</scope>
    <source>
        <strain evidence="3">cv. Columbia</strain>
    </source>
</reference>
<sequence length="149" mass="16145">MLIPGWVVPTLASLGFSRYLFLASVVNQLFPFQHTLWRAIILYEMKVGDSFCHSRAKAAVAVQCIISTLLSFSLFEANFSTLLPKQVPLAALPVSSALSPPVPAVHLFVFRLIGTKLLRQLPPHVVVGLPQPPFVASGEAASPTLLEPT</sequence>
<dbReference type="Proteomes" id="UP000006548">
    <property type="component" value="Chromosome 2"/>
</dbReference>
<evidence type="ECO:0000313" key="1">
    <source>
        <dbReference type="Araport" id="AT2G07662"/>
    </source>
</evidence>
<dbReference type="RefSeq" id="NP_001324321.1">
    <property type="nucleotide sequence ID" value="NM_001335341.1"/>
</dbReference>
<accession>A0A1P8AZS0</accession>
<dbReference type="EMBL" id="CP002685">
    <property type="protein sequence ID" value="ANM62143.1"/>
    <property type="molecule type" value="Genomic_DNA"/>
</dbReference>
<name>A0A1P8AZS0_ARATH</name>
<dbReference type="Araport" id="AT2G07662"/>